<name>A0AA41H687_9BURK</name>
<evidence type="ECO:0000313" key="3">
    <source>
        <dbReference type="Proteomes" id="UP001155901"/>
    </source>
</evidence>
<dbReference type="Proteomes" id="UP001155901">
    <property type="component" value="Unassembled WGS sequence"/>
</dbReference>
<comment type="caution">
    <text evidence="1">The sequence shown here is derived from an EMBL/GenBank/DDBJ whole genome shotgun (WGS) entry which is preliminary data.</text>
</comment>
<reference evidence="1" key="1">
    <citation type="submission" date="2021-07" db="EMBL/GenBank/DDBJ databases">
        <title>Characterization of violacein-producing bacteria and related species.</title>
        <authorList>
            <person name="Wilson H.S."/>
            <person name="De Leon M.E."/>
        </authorList>
    </citation>
    <scope>NUCLEOTIDE SEQUENCE</scope>
    <source>
        <strain evidence="1">HSC-15S17</strain>
    </source>
</reference>
<reference evidence="2" key="2">
    <citation type="submission" date="2022-03" db="EMBL/GenBank/DDBJ databases">
        <title>Genome Encyclopedia of Bacteria and Archaea VI: Functional Genomics of Type Strains.</title>
        <authorList>
            <person name="Whitman W."/>
        </authorList>
    </citation>
    <scope>NUCLEOTIDE SEQUENCE</scope>
    <source>
        <strain evidence="2">HSC-15S17</strain>
    </source>
</reference>
<evidence type="ECO:0000313" key="1">
    <source>
        <dbReference type="EMBL" id="MBV6322657.1"/>
    </source>
</evidence>
<sequence length="75" mass="8237">MSQFYTDETLVKTESLVSKSFHTEAGYTHRLAEAVLDGIAAHGLDANDWDTIVETVKVVVKSWVANGALKNESIQ</sequence>
<dbReference type="EMBL" id="JAHTGR010000008">
    <property type="protein sequence ID" value="MBV6322657.1"/>
    <property type="molecule type" value="Genomic_DNA"/>
</dbReference>
<organism evidence="1 3">
    <name type="scientific">Duganella violaceipulchra</name>
    <dbReference type="NCBI Taxonomy" id="2849652"/>
    <lineage>
        <taxon>Bacteria</taxon>
        <taxon>Pseudomonadati</taxon>
        <taxon>Pseudomonadota</taxon>
        <taxon>Betaproteobacteria</taxon>
        <taxon>Burkholderiales</taxon>
        <taxon>Oxalobacteraceae</taxon>
        <taxon>Telluria group</taxon>
        <taxon>Duganella</taxon>
    </lineage>
</organism>
<proteinExistence type="predicted"/>
<evidence type="ECO:0000313" key="2">
    <source>
        <dbReference type="EMBL" id="MCP2010871.1"/>
    </source>
</evidence>
<dbReference type="RefSeq" id="WP_217943410.1">
    <property type="nucleotide sequence ID" value="NZ_JAHTGR010000008.1"/>
</dbReference>
<dbReference type="EMBL" id="JALJZU010000009">
    <property type="protein sequence ID" value="MCP2010871.1"/>
    <property type="molecule type" value="Genomic_DNA"/>
</dbReference>
<accession>A0AA41H687</accession>
<dbReference type="Proteomes" id="UP001162889">
    <property type="component" value="Unassembled WGS sequence"/>
</dbReference>
<gene>
    <name evidence="1" type="ORF">KVP70_17120</name>
    <name evidence="2" type="ORF">L1274_004613</name>
</gene>
<protein>
    <submittedName>
        <fullName evidence="1">Uncharacterized protein</fullName>
    </submittedName>
</protein>
<evidence type="ECO:0000313" key="4">
    <source>
        <dbReference type="Proteomes" id="UP001162889"/>
    </source>
</evidence>
<keyword evidence="4" id="KW-1185">Reference proteome</keyword>
<dbReference type="AlphaFoldDB" id="A0AA41H687"/>